<name>A0A135HTZ0_9HYPH</name>
<gene>
    <name evidence="3" type="ORF">ATN84_11425</name>
</gene>
<dbReference type="PANTHER" id="PTHR34406">
    <property type="entry name" value="PROTEIN YCEI"/>
    <property type="match status" value="1"/>
</dbReference>
<keyword evidence="4" id="KW-1185">Reference proteome</keyword>
<dbReference type="Gene3D" id="2.40.128.110">
    <property type="entry name" value="Lipid/polyisoprenoid-binding, YceI-like"/>
    <property type="match status" value="1"/>
</dbReference>
<dbReference type="EMBL" id="LNTU01000023">
    <property type="protein sequence ID" value="KXF76650.1"/>
    <property type="molecule type" value="Genomic_DNA"/>
</dbReference>
<reference evidence="3 4" key="1">
    <citation type="submission" date="2015-11" db="EMBL/GenBank/DDBJ databases">
        <title>Draft genome sequence of Paramesorhizobium deserti A-3-E, a strain highly resistant to diverse beta-lactam antibiotics.</title>
        <authorList>
            <person name="Lv R."/>
            <person name="Yang X."/>
            <person name="Fang N."/>
            <person name="Guo J."/>
            <person name="Luo X."/>
            <person name="Peng F."/>
            <person name="Yang R."/>
            <person name="Cui Y."/>
            <person name="Fang C."/>
            <person name="Song Y."/>
        </authorList>
    </citation>
    <scope>NUCLEOTIDE SEQUENCE [LARGE SCALE GENOMIC DNA]</scope>
    <source>
        <strain evidence="3 4">A-3-E</strain>
    </source>
</reference>
<dbReference type="SUPFAM" id="SSF101874">
    <property type="entry name" value="YceI-like"/>
    <property type="match status" value="1"/>
</dbReference>
<evidence type="ECO:0000259" key="2">
    <source>
        <dbReference type="SMART" id="SM00867"/>
    </source>
</evidence>
<evidence type="ECO:0000256" key="1">
    <source>
        <dbReference type="SAM" id="SignalP"/>
    </source>
</evidence>
<dbReference type="SMART" id="SM00867">
    <property type="entry name" value="YceI"/>
    <property type="match status" value="1"/>
</dbReference>
<keyword evidence="1" id="KW-0732">Signal</keyword>
<sequence>MLREGHLVMLHGSLLSGAVAMLLLSGAAWADTLADVAGRYAIAPSSAISFSVGQVGGGGISGKFPKFSGTIELDPGNIGRSRVTFTLAPGSVTTGEARVEKFLRSDAVFDAAAYPSITFRSIRVTQLDSSTAAIDGILAARGKSRQERFTATLVKYDGRNVTFHVVGDVLRSPYGMDVGTPIYSNVVKFDMIVQGRKF</sequence>
<dbReference type="OrthoDB" id="9811006at2"/>
<proteinExistence type="predicted"/>
<dbReference type="InterPro" id="IPR036761">
    <property type="entry name" value="TTHA0802/YceI-like_sf"/>
</dbReference>
<comment type="caution">
    <text evidence="3">The sequence shown here is derived from an EMBL/GenBank/DDBJ whole genome shotgun (WGS) entry which is preliminary data.</text>
</comment>
<evidence type="ECO:0000313" key="4">
    <source>
        <dbReference type="Proteomes" id="UP000070107"/>
    </source>
</evidence>
<dbReference type="InterPro" id="IPR007372">
    <property type="entry name" value="Lipid/polyisoprenoid-bd_YceI"/>
</dbReference>
<dbReference type="Pfam" id="PF04264">
    <property type="entry name" value="YceI"/>
    <property type="match status" value="1"/>
</dbReference>
<evidence type="ECO:0000313" key="3">
    <source>
        <dbReference type="EMBL" id="KXF76650.1"/>
    </source>
</evidence>
<feature type="signal peptide" evidence="1">
    <location>
        <begin position="1"/>
        <end position="30"/>
    </location>
</feature>
<dbReference type="AlphaFoldDB" id="A0A135HTZ0"/>
<organism evidence="3 4">
    <name type="scientific">Paramesorhizobium deserti</name>
    <dbReference type="NCBI Taxonomy" id="1494590"/>
    <lineage>
        <taxon>Bacteria</taxon>
        <taxon>Pseudomonadati</taxon>
        <taxon>Pseudomonadota</taxon>
        <taxon>Alphaproteobacteria</taxon>
        <taxon>Hyphomicrobiales</taxon>
        <taxon>Phyllobacteriaceae</taxon>
        <taxon>Paramesorhizobium</taxon>
    </lineage>
</organism>
<feature type="chain" id="PRO_5007465329" evidence="1">
    <location>
        <begin position="31"/>
        <end position="198"/>
    </location>
</feature>
<protein>
    <submittedName>
        <fullName evidence="3">Polyprenyl-pyrophosphate binding protein</fullName>
    </submittedName>
</protein>
<accession>A0A135HTZ0</accession>
<dbReference type="Proteomes" id="UP000070107">
    <property type="component" value="Unassembled WGS sequence"/>
</dbReference>
<feature type="domain" description="Lipid/polyisoprenoid-binding YceI-like" evidence="2">
    <location>
        <begin position="39"/>
        <end position="196"/>
    </location>
</feature>
<dbReference type="PANTHER" id="PTHR34406:SF1">
    <property type="entry name" value="PROTEIN YCEI"/>
    <property type="match status" value="1"/>
</dbReference>
<dbReference type="STRING" id="1494590.ATN84_11425"/>